<dbReference type="KEGG" id="pbv:AR543_17340"/>
<dbReference type="Gene3D" id="1.10.510.10">
    <property type="entry name" value="Transferase(Phosphotransferase) domain 1"/>
    <property type="match status" value="1"/>
</dbReference>
<evidence type="ECO:0000256" key="1">
    <source>
        <dbReference type="ARBA" id="ARBA00022741"/>
    </source>
</evidence>
<protein>
    <submittedName>
        <fullName evidence="4">Serine/threonine protein kinase</fullName>
    </submittedName>
</protein>
<dbReference type="InterPro" id="IPR008271">
    <property type="entry name" value="Ser/Thr_kinase_AS"/>
</dbReference>
<dbReference type="SMART" id="SM00220">
    <property type="entry name" value="S_TKc"/>
    <property type="match status" value="1"/>
</dbReference>
<dbReference type="PROSITE" id="PS50011">
    <property type="entry name" value="PROTEIN_KINASE_DOM"/>
    <property type="match status" value="1"/>
</dbReference>
<feature type="domain" description="Protein kinase" evidence="3">
    <location>
        <begin position="20"/>
        <end position="292"/>
    </location>
</feature>
<evidence type="ECO:0000259" key="3">
    <source>
        <dbReference type="PROSITE" id="PS50011"/>
    </source>
</evidence>
<name>A0A172ZK10_9BACL</name>
<dbReference type="Pfam" id="PF00069">
    <property type="entry name" value="Pkinase"/>
    <property type="match status" value="1"/>
</dbReference>
<evidence type="ECO:0000256" key="2">
    <source>
        <dbReference type="ARBA" id="ARBA00022840"/>
    </source>
</evidence>
<dbReference type="PANTHER" id="PTHR24346:SF30">
    <property type="entry name" value="MATERNAL EMBRYONIC LEUCINE ZIPPER KINASE"/>
    <property type="match status" value="1"/>
</dbReference>
<evidence type="ECO:0000313" key="5">
    <source>
        <dbReference type="Proteomes" id="UP000078148"/>
    </source>
</evidence>
<reference evidence="4 5" key="2">
    <citation type="journal article" date="2016" name="Int. J. Syst. Evol. Microbiol.">
        <title>Paenibacillus bovis sp. nov., isolated from raw yak (Bos grunniens) milk.</title>
        <authorList>
            <person name="Gao C."/>
            <person name="Han J."/>
            <person name="Liu Z."/>
            <person name="Xu X."/>
            <person name="Hang F."/>
            <person name="Wu Z."/>
        </authorList>
    </citation>
    <scope>NUCLEOTIDE SEQUENCE [LARGE SCALE GENOMIC DNA]</scope>
    <source>
        <strain evidence="4 5">BD3526</strain>
    </source>
</reference>
<organism evidence="4 5">
    <name type="scientific">Paenibacillus bovis</name>
    <dbReference type="NCBI Taxonomy" id="1616788"/>
    <lineage>
        <taxon>Bacteria</taxon>
        <taxon>Bacillati</taxon>
        <taxon>Bacillota</taxon>
        <taxon>Bacilli</taxon>
        <taxon>Bacillales</taxon>
        <taxon>Paenibacillaceae</taxon>
        <taxon>Paenibacillus</taxon>
    </lineage>
</organism>
<dbReference type="GO" id="GO:0004674">
    <property type="term" value="F:protein serine/threonine kinase activity"/>
    <property type="evidence" value="ECO:0007669"/>
    <property type="project" value="UniProtKB-KW"/>
</dbReference>
<dbReference type="SUPFAM" id="SSF56112">
    <property type="entry name" value="Protein kinase-like (PK-like)"/>
    <property type="match status" value="1"/>
</dbReference>
<keyword evidence="4" id="KW-0808">Transferase</keyword>
<dbReference type="OrthoDB" id="9788659at2"/>
<reference evidence="5" key="1">
    <citation type="submission" date="2015-10" db="EMBL/GenBank/DDBJ databases">
        <title>Genome of Paenibacillus bovis sp. nov.</title>
        <authorList>
            <person name="Wu Z."/>
            <person name="Gao C."/>
            <person name="Liu Z."/>
            <person name="Zheng H."/>
        </authorList>
    </citation>
    <scope>NUCLEOTIDE SEQUENCE [LARGE SCALE GENOMIC DNA]</scope>
    <source>
        <strain evidence="5">BD3526</strain>
    </source>
</reference>
<dbReference type="CDD" id="cd14014">
    <property type="entry name" value="STKc_PknB_like"/>
    <property type="match status" value="1"/>
</dbReference>
<dbReference type="GO" id="GO:0035556">
    <property type="term" value="P:intracellular signal transduction"/>
    <property type="evidence" value="ECO:0007669"/>
    <property type="project" value="TreeGrafter"/>
</dbReference>
<accession>A0A172ZK10</accession>
<dbReference type="GO" id="GO:0005524">
    <property type="term" value="F:ATP binding"/>
    <property type="evidence" value="ECO:0007669"/>
    <property type="project" value="UniProtKB-KW"/>
</dbReference>
<dbReference type="InterPro" id="IPR000719">
    <property type="entry name" value="Prot_kinase_dom"/>
</dbReference>
<keyword evidence="2" id="KW-0067">ATP-binding</keyword>
<sequence length="340" mass="38462">MNKKMNNPALTRNQKLANTYLIRRTLSVSELSVVYVARHMEKGTLHVIKEFFPGALVERSRDRRSVQCSQPGLKSKYTEMLSTFRQEGSILRELNHPGIVKYEDEFEENNTAYLVMEYCRGITLDRYIRQSAPQADPAFMQSRLLPVIEALEHIHQLGYIHRDVKPSNIMLVEDGQTKLLDFGSAVRYQNKTHSILTTAGYSPIEFYSGRSSQGPVSDIYSLAATFYFCCQGRAPVDVPKRLFNDTLEKLGSEQVSSPILSRVIHWGLAVSADKRCTSLKWFKIAVQAERFWKRNLVLTRSKKGASAAVEPESITVPDTASLSAFADAEESMKESTHLSK</sequence>
<dbReference type="GO" id="GO:0005737">
    <property type="term" value="C:cytoplasm"/>
    <property type="evidence" value="ECO:0007669"/>
    <property type="project" value="TreeGrafter"/>
</dbReference>
<dbReference type="RefSeq" id="WP_060535697.1">
    <property type="nucleotide sequence ID" value="NZ_CP013023.1"/>
</dbReference>
<keyword evidence="1" id="KW-0547">Nucleotide-binding</keyword>
<evidence type="ECO:0000313" key="4">
    <source>
        <dbReference type="EMBL" id="ANF97597.1"/>
    </source>
</evidence>
<dbReference type="AlphaFoldDB" id="A0A172ZK10"/>
<dbReference type="Proteomes" id="UP000078148">
    <property type="component" value="Chromosome"/>
</dbReference>
<keyword evidence="4" id="KW-0418">Kinase</keyword>
<dbReference type="EMBL" id="CP013023">
    <property type="protein sequence ID" value="ANF97597.1"/>
    <property type="molecule type" value="Genomic_DNA"/>
</dbReference>
<gene>
    <name evidence="4" type="ORF">AR543_17340</name>
</gene>
<dbReference type="PROSITE" id="PS00108">
    <property type="entry name" value="PROTEIN_KINASE_ST"/>
    <property type="match status" value="1"/>
</dbReference>
<dbReference type="InterPro" id="IPR011009">
    <property type="entry name" value="Kinase-like_dom_sf"/>
</dbReference>
<dbReference type="PANTHER" id="PTHR24346">
    <property type="entry name" value="MAP/MICROTUBULE AFFINITY-REGULATING KINASE"/>
    <property type="match status" value="1"/>
</dbReference>
<dbReference type="STRING" id="1616788.AR543_17340"/>
<proteinExistence type="predicted"/>
<keyword evidence="5" id="KW-1185">Reference proteome</keyword>
<keyword evidence="4" id="KW-0723">Serine/threonine-protein kinase</keyword>